<proteinExistence type="predicted"/>
<gene>
    <name evidence="1" type="ORF">KDM92_01050</name>
</gene>
<comment type="caution">
    <text evidence="1">The sequence shown here is derived from an EMBL/GenBank/DDBJ whole genome shotgun (WGS) entry which is preliminary data.</text>
</comment>
<evidence type="ECO:0000313" key="2">
    <source>
        <dbReference type="Proteomes" id="UP000680158"/>
    </source>
</evidence>
<dbReference type="EMBL" id="JAGSPM010000001">
    <property type="protein sequence ID" value="MBR7745152.1"/>
    <property type="molecule type" value="Genomic_DNA"/>
</dbReference>
<keyword evidence="2" id="KW-1185">Reference proteome</keyword>
<name>A0A941DF64_9BURK</name>
<organism evidence="1 2">
    <name type="scientific">Undibacterium baiyunense</name>
    <dbReference type="NCBI Taxonomy" id="2828731"/>
    <lineage>
        <taxon>Bacteria</taxon>
        <taxon>Pseudomonadati</taxon>
        <taxon>Pseudomonadota</taxon>
        <taxon>Betaproteobacteria</taxon>
        <taxon>Burkholderiales</taxon>
        <taxon>Oxalobacteraceae</taxon>
        <taxon>Undibacterium</taxon>
    </lineage>
</organism>
<dbReference type="RefSeq" id="WP_212682612.1">
    <property type="nucleotide sequence ID" value="NZ_JAGSPM010000001.1"/>
</dbReference>
<evidence type="ECO:0000313" key="1">
    <source>
        <dbReference type="EMBL" id="MBR7745152.1"/>
    </source>
</evidence>
<dbReference type="AlphaFoldDB" id="A0A941DF64"/>
<dbReference type="Proteomes" id="UP000680158">
    <property type="component" value="Unassembled WGS sequence"/>
</dbReference>
<reference evidence="1 2" key="1">
    <citation type="submission" date="2021-04" db="EMBL/GenBank/DDBJ databases">
        <title>novel species isolated from subtropical streams in China.</title>
        <authorList>
            <person name="Lu H."/>
        </authorList>
    </citation>
    <scope>NUCLEOTIDE SEQUENCE [LARGE SCALE GENOMIC DNA]</scope>
    <source>
        <strain evidence="1 2">BYS107W</strain>
    </source>
</reference>
<sequence>MKNHVLIEKIVNFIQSLQQNSIKLQSDGSKKIGGKNSLLWDGIHQPQYDMSFQIYEPIENFSHARNLVEVIPSISGYQPNGCQQTR</sequence>
<accession>A0A941DF64</accession>
<protein>
    <submittedName>
        <fullName evidence="1">Uncharacterized protein</fullName>
    </submittedName>
</protein>